<sequence>MKVIRTITELRRELSLMRKKQAIHSEETIVGLVPTMGYLHQGHASLMKAAREQSHIVVLSIFVNPIQFGPNEDFESYPRDEQRDLETARAEGVDIVFIPSVEEMYPQPTQTTIAVSGITERLCGASRPGHFNGVTTVVSKLFNIVQPQKAFFGMKDAQQVAVIEQMVHDLNMPVDIIPCPIVREQDGLALSSRNVYLSAELRQEALVLSQALRAAQESVEIGTAVTAKDIRRLLHEHIGKSAHAVIDYAEIQAFPSLEPLADQEELNAYDDLLIALAVKFGKTRLIDNIRIQKMEVLSHV</sequence>
<dbReference type="InterPro" id="IPR014729">
    <property type="entry name" value="Rossmann-like_a/b/a_fold"/>
</dbReference>
<accession>A0A1G5EJR9</accession>
<name>A0A1G5EJR9_9BACL</name>
<dbReference type="Pfam" id="PF02569">
    <property type="entry name" value="Pantoate_ligase"/>
    <property type="match status" value="1"/>
</dbReference>
<feature type="binding site" evidence="8">
    <location>
        <begin position="153"/>
        <end position="156"/>
    </location>
    <ligand>
        <name>ATP</name>
        <dbReference type="ChEBI" id="CHEBI:30616"/>
    </ligand>
</feature>
<dbReference type="InterPro" id="IPR042176">
    <property type="entry name" value="Pantoate_ligase_C"/>
</dbReference>
<dbReference type="CDD" id="cd00560">
    <property type="entry name" value="PanC"/>
    <property type="match status" value="1"/>
</dbReference>
<evidence type="ECO:0000256" key="6">
    <source>
        <dbReference type="ARBA" id="ARBA00022840"/>
    </source>
</evidence>
<evidence type="ECO:0000256" key="5">
    <source>
        <dbReference type="ARBA" id="ARBA00022741"/>
    </source>
</evidence>
<organism evidence="9 10">
    <name type="scientific">Paenibacillus polysaccharolyticus</name>
    <dbReference type="NCBI Taxonomy" id="582692"/>
    <lineage>
        <taxon>Bacteria</taxon>
        <taxon>Bacillati</taxon>
        <taxon>Bacillota</taxon>
        <taxon>Bacilli</taxon>
        <taxon>Bacillales</taxon>
        <taxon>Paenibacillaceae</taxon>
        <taxon>Paenibacillus</taxon>
    </lineage>
</organism>
<comment type="function">
    <text evidence="8">Catalyzes the condensation of pantoate with beta-alanine in an ATP-dependent reaction via a pantoyl-adenylate intermediate.</text>
</comment>
<dbReference type="HAMAP" id="MF_00158">
    <property type="entry name" value="PanC"/>
    <property type="match status" value="1"/>
</dbReference>
<dbReference type="EC" id="6.3.2.1" evidence="8"/>
<comment type="subunit">
    <text evidence="8">Homodimer.</text>
</comment>
<dbReference type="Gene3D" id="3.30.1300.10">
    <property type="entry name" value="Pantoate-beta-alanine ligase, C-terminal domain"/>
    <property type="match status" value="1"/>
</dbReference>
<dbReference type="RefSeq" id="WP_090917156.1">
    <property type="nucleotide sequence ID" value="NZ_FMVM01000003.1"/>
</dbReference>
<dbReference type="GO" id="GO:0004592">
    <property type="term" value="F:pantoate-beta-alanine ligase activity"/>
    <property type="evidence" value="ECO:0007669"/>
    <property type="project" value="UniProtKB-UniRule"/>
</dbReference>
<dbReference type="UniPathway" id="UPA00028">
    <property type="reaction ID" value="UER00005"/>
</dbReference>
<dbReference type="NCBIfam" id="TIGR00018">
    <property type="entry name" value="panC"/>
    <property type="match status" value="1"/>
</dbReference>
<dbReference type="GO" id="GO:0015940">
    <property type="term" value="P:pantothenate biosynthetic process"/>
    <property type="evidence" value="ECO:0007669"/>
    <property type="project" value="UniProtKB-UniRule"/>
</dbReference>
<evidence type="ECO:0000313" key="9">
    <source>
        <dbReference type="EMBL" id="SCY27041.1"/>
    </source>
</evidence>
<keyword evidence="5 8" id="KW-0547">Nucleotide-binding</keyword>
<proteinExistence type="inferred from homology"/>
<keyword evidence="10" id="KW-1185">Reference proteome</keyword>
<evidence type="ECO:0000256" key="2">
    <source>
        <dbReference type="ARBA" id="ARBA00009256"/>
    </source>
</evidence>
<evidence type="ECO:0000256" key="8">
    <source>
        <dbReference type="HAMAP-Rule" id="MF_00158"/>
    </source>
</evidence>
<keyword evidence="8" id="KW-0963">Cytoplasm</keyword>
<reference evidence="10" key="1">
    <citation type="submission" date="2016-10" db="EMBL/GenBank/DDBJ databases">
        <authorList>
            <person name="Varghese N."/>
            <person name="Submissions S."/>
        </authorList>
    </citation>
    <scope>NUCLEOTIDE SEQUENCE [LARGE SCALE GENOMIC DNA]</scope>
    <source>
        <strain evidence="10">BL9</strain>
    </source>
</reference>
<dbReference type="SUPFAM" id="SSF52374">
    <property type="entry name" value="Nucleotidylyl transferase"/>
    <property type="match status" value="1"/>
</dbReference>
<evidence type="ECO:0000256" key="4">
    <source>
        <dbReference type="ARBA" id="ARBA00022655"/>
    </source>
</evidence>
<evidence type="ECO:0000256" key="1">
    <source>
        <dbReference type="ARBA" id="ARBA00004990"/>
    </source>
</evidence>
<gene>
    <name evidence="8" type="primary">panC</name>
    <name evidence="9" type="ORF">SAMN05720606_103321</name>
</gene>
<comment type="catalytic activity">
    <reaction evidence="7 8">
        <text>(R)-pantoate + beta-alanine + ATP = (R)-pantothenate + AMP + diphosphate + H(+)</text>
        <dbReference type="Rhea" id="RHEA:10912"/>
        <dbReference type="ChEBI" id="CHEBI:15378"/>
        <dbReference type="ChEBI" id="CHEBI:15980"/>
        <dbReference type="ChEBI" id="CHEBI:29032"/>
        <dbReference type="ChEBI" id="CHEBI:30616"/>
        <dbReference type="ChEBI" id="CHEBI:33019"/>
        <dbReference type="ChEBI" id="CHEBI:57966"/>
        <dbReference type="ChEBI" id="CHEBI:456215"/>
        <dbReference type="EC" id="6.3.2.1"/>
    </reaction>
</comment>
<comment type="similarity">
    <text evidence="2 8">Belongs to the pantothenate synthetase family.</text>
</comment>
<feature type="binding site" evidence="8">
    <location>
        <position position="67"/>
    </location>
    <ligand>
        <name>beta-alanine</name>
        <dbReference type="ChEBI" id="CHEBI:57966"/>
    </ligand>
</feature>
<comment type="subcellular location">
    <subcellularLocation>
        <location evidence="8">Cytoplasm</location>
    </subcellularLocation>
</comment>
<keyword evidence="4 8" id="KW-0566">Pantothenate biosynthesis</keyword>
<evidence type="ECO:0000256" key="3">
    <source>
        <dbReference type="ARBA" id="ARBA00022598"/>
    </source>
</evidence>
<dbReference type="AlphaFoldDB" id="A0A1G5EJR9"/>
<feature type="binding site" evidence="8">
    <location>
        <position position="159"/>
    </location>
    <ligand>
        <name>(R)-pantoate</name>
        <dbReference type="ChEBI" id="CHEBI:15980"/>
    </ligand>
</feature>
<feature type="binding site" evidence="8">
    <location>
        <position position="67"/>
    </location>
    <ligand>
        <name>(R)-pantoate</name>
        <dbReference type="ChEBI" id="CHEBI:15980"/>
    </ligand>
</feature>
<comment type="miscellaneous">
    <text evidence="8">The reaction proceeds by a bi uni uni bi ping pong mechanism.</text>
</comment>
<comment type="pathway">
    <text evidence="1 8">Cofactor biosynthesis; (R)-pantothenate biosynthesis; (R)-pantothenate from (R)-pantoate and beta-alanine: step 1/1.</text>
</comment>
<evidence type="ECO:0000256" key="7">
    <source>
        <dbReference type="ARBA" id="ARBA00048258"/>
    </source>
</evidence>
<dbReference type="PANTHER" id="PTHR21299:SF1">
    <property type="entry name" value="PANTOATE--BETA-ALANINE LIGASE"/>
    <property type="match status" value="1"/>
</dbReference>
<keyword evidence="6 8" id="KW-0067">ATP-binding</keyword>
<dbReference type="EMBL" id="FMVM01000003">
    <property type="protein sequence ID" value="SCY27041.1"/>
    <property type="molecule type" value="Genomic_DNA"/>
</dbReference>
<dbReference type="PANTHER" id="PTHR21299">
    <property type="entry name" value="CYTIDYLATE KINASE/PANTOATE-BETA-ALANINE LIGASE"/>
    <property type="match status" value="1"/>
</dbReference>
<feature type="binding site" evidence="8">
    <location>
        <begin position="190"/>
        <end position="193"/>
    </location>
    <ligand>
        <name>ATP</name>
        <dbReference type="ChEBI" id="CHEBI:30616"/>
    </ligand>
</feature>
<dbReference type="GO" id="GO:0005524">
    <property type="term" value="F:ATP binding"/>
    <property type="evidence" value="ECO:0007669"/>
    <property type="project" value="UniProtKB-KW"/>
</dbReference>
<keyword evidence="3 8" id="KW-0436">Ligase</keyword>
<dbReference type="GO" id="GO:0005829">
    <property type="term" value="C:cytosol"/>
    <property type="evidence" value="ECO:0007669"/>
    <property type="project" value="TreeGrafter"/>
</dbReference>
<feature type="binding site" evidence="8">
    <location>
        <begin position="36"/>
        <end position="43"/>
    </location>
    <ligand>
        <name>ATP</name>
        <dbReference type="ChEBI" id="CHEBI:30616"/>
    </ligand>
</feature>
<feature type="binding site" evidence="8">
    <location>
        <position position="182"/>
    </location>
    <ligand>
        <name>ATP</name>
        <dbReference type="ChEBI" id="CHEBI:30616"/>
    </ligand>
</feature>
<dbReference type="STRING" id="582692.SAMN05720606_103321"/>
<dbReference type="Gene3D" id="3.40.50.620">
    <property type="entry name" value="HUPs"/>
    <property type="match status" value="1"/>
</dbReference>
<dbReference type="FunFam" id="3.40.50.620:FF:000013">
    <property type="entry name" value="Pantothenate synthetase"/>
    <property type="match status" value="1"/>
</dbReference>
<dbReference type="InterPro" id="IPR003721">
    <property type="entry name" value="Pantoate_ligase"/>
</dbReference>
<feature type="active site" description="Proton donor" evidence="8">
    <location>
        <position position="43"/>
    </location>
</feature>
<protein>
    <recommendedName>
        <fullName evidence="8">Pantothenate synthetase</fullName>
        <shortName evidence="8">PS</shortName>
        <ecNumber evidence="8">6.3.2.1</ecNumber>
    </recommendedName>
    <alternativeName>
        <fullName evidence="8">Pantoate--beta-alanine ligase</fullName>
    </alternativeName>
    <alternativeName>
        <fullName evidence="8">Pantoate-activating enzyme</fullName>
    </alternativeName>
</protein>
<evidence type="ECO:0000313" key="10">
    <source>
        <dbReference type="Proteomes" id="UP000198538"/>
    </source>
</evidence>
<dbReference type="Proteomes" id="UP000198538">
    <property type="component" value="Unassembled WGS sequence"/>
</dbReference>